<reference evidence="7" key="1">
    <citation type="submission" date="2018-06" db="EMBL/GenBank/DDBJ databases">
        <authorList>
            <person name="Zhirakovskaya E."/>
        </authorList>
    </citation>
    <scope>NUCLEOTIDE SEQUENCE</scope>
</reference>
<comment type="subcellular location">
    <subcellularLocation>
        <location evidence="1">Cell envelope</location>
    </subcellularLocation>
</comment>
<dbReference type="InterPro" id="IPR000914">
    <property type="entry name" value="SBP_5_dom"/>
</dbReference>
<dbReference type="GO" id="GO:1904680">
    <property type="term" value="F:peptide transmembrane transporter activity"/>
    <property type="evidence" value="ECO:0007669"/>
    <property type="project" value="TreeGrafter"/>
</dbReference>
<feature type="domain" description="Solute-binding protein family 5" evidence="6">
    <location>
        <begin position="496"/>
        <end position="546"/>
    </location>
</feature>
<dbReference type="Gene3D" id="3.90.76.10">
    <property type="entry name" value="Dipeptide-binding Protein, Domain 1"/>
    <property type="match status" value="2"/>
</dbReference>
<dbReference type="PANTHER" id="PTHR30290">
    <property type="entry name" value="PERIPLASMIC BINDING COMPONENT OF ABC TRANSPORTER"/>
    <property type="match status" value="1"/>
</dbReference>
<protein>
    <submittedName>
        <fullName evidence="7">ABC transporter, substrate-binding protein (Cluster 5, nickel/peptides/opines)</fullName>
    </submittedName>
</protein>
<evidence type="ECO:0000259" key="6">
    <source>
        <dbReference type="Pfam" id="PF00496"/>
    </source>
</evidence>
<dbReference type="GO" id="GO:0015833">
    <property type="term" value="P:peptide transport"/>
    <property type="evidence" value="ECO:0007669"/>
    <property type="project" value="TreeGrafter"/>
</dbReference>
<gene>
    <name evidence="7" type="ORF">MNBD_ACTINO01-353</name>
</gene>
<evidence type="ECO:0000256" key="5">
    <source>
        <dbReference type="SAM" id="MobiDB-lite"/>
    </source>
</evidence>
<dbReference type="Gene3D" id="3.10.105.10">
    <property type="entry name" value="Dipeptide-binding Protein, Domain 3"/>
    <property type="match status" value="1"/>
</dbReference>
<dbReference type="PROSITE" id="PS51257">
    <property type="entry name" value="PROKAR_LIPOPROTEIN"/>
    <property type="match status" value="1"/>
</dbReference>
<feature type="compositionally biased region" description="Low complexity" evidence="5">
    <location>
        <begin position="27"/>
        <end position="59"/>
    </location>
</feature>
<dbReference type="SUPFAM" id="SSF53850">
    <property type="entry name" value="Periplasmic binding protein-like II"/>
    <property type="match status" value="2"/>
</dbReference>
<dbReference type="EMBL" id="UOEI01000422">
    <property type="protein sequence ID" value="VAW05212.1"/>
    <property type="molecule type" value="Genomic_DNA"/>
</dbReference>
<comment type="similarity">
    <text evidence="2">Belongs to the bacterial solute-binding protein 5 family.</text>
</comment>
<accession>A0A3B0SSF1</accession>
<feature type="domain" description="Solute-binding protein family 5" evidence="6">
    <location>
        <begin position="73"/>
        <end position="373"/>
    </location>
</feature>
<evidence type="ECO:0000256" key="4">
    <source>
        <dbReference type="ARBA" id="ARBA00022729"/>
    </source>
</evidence>
<evidence type="ECO:0000256" key="1">
    <source>
        <dbReference type="ARBA" id="ARBA00004196"/>
    </source>
</evidence>
<evidence type="ECO:0000313" key="7">
    <source>
        <dbReference type="EMBL" id="VAW05212.1"/>
    </source>
</evidence>
<organism evidence="7">
    <name type="scientific">hydrothermal vent metagenome</name>
    <dbReference type="NCBI Taxonomy" id="652676"/>
    <lineage>
        <taxon>unclassified sequences</taxon>
        <taxon>metagenomes</taxon>
        <taxon>ecological metagenomes</taxon>
    </lineage>
</organism>
<evidence type="ECO:0000256" key="3">
    <source>
        <dbReference type="ARBA" id="ARBA00022448"/>
    </source>
</evidence>
<feature type="region of interest" description="Disordered" evidence="5">
    <location>
        <begin position="25"/>
        <end position="60"/>
    </location>
</feature>
<proteinExistence type="inferred from homology"/>
<dbReference type="Pfam" id="PF00496">
    <property type="entry name" value="SBP_bac_5"/>
    <property type="match status" value="2"/>
</dbReference>
<dbReference type="AlphaFoldDB" id="A0A3B0SSF1"/>
<name>A0A3B0SSF1_9ZZZZ</name>
<evidence type="ECO:0000256" key="2">
    <source>
        <dbReference type="ARBA" id="ARBA00005695"/>
    </source>
</evidence>
<keyword evidence="3" id="KW-0813">Transport</keyword>
<dbReference type="InterPro" id="IPR039424">
    <property type="entry name" value="SBP_5"/>
</dbReference>
<dbReference type="PANTHER" id="PTHR30290:SF10">
    <property type="entry name" value="PERIPLASMIC OLIGOPEPTIDE-BINDING PROTEIN-RELATED"/>
    <property type="match status" value="1"/>
</dbReference>
<dbReference type="Gene3D" id="3.40.190.10">
    <property type="entry name" value="Periplasmic binding protein-like II"/>
    <property type="match status" value="2"/>
</dbReference>
<keyword evidence="4" id="KW-0732">Signal</keyword>
<sequence>MHRKAVWIGLLLAFALVASACAGSGGDTTDTGASDSTTTTASETPAESTTTTTVAPSPDFVGDSLEAGGCDYGGRVDSIKALDEFTVQFNLCGPHPAFLAQIAFGVFGIQPKEHLEATGGAPLDDPIGTGPYALKEWVRGDSVVYTRNDDYYGQKAAAKTFVLKWATESAGRLIELQSGNADGMTFPGVEDIPTIEADPNLVVLDKPEPNIFYMGFTNTYAPWDNVDVRRAVAMGIDRQRIVDTFYSPGSETASHFTPCSVENGCEGDSWYDFDPVAAKQLLADAGFPDGFTTKIFYRDVTRGYLPTPGNVAADIQAQLKANLNIDAEVVVMESGEFIQASSAGELDGIHLLGWTGDYPHVTNFLDFHFAETNLQFGNPYPEIYKPLKLASEMASAAEAAPLYEEANNAIKELVPMVPIAHAASSWAATANVKGAYAPPWGSAMFNFWDNGTDTLVFVQGNEPISLYCSDETDGESLRACAQVVEALYSYTQTGDVQPQLATACEPNADLTQWTCTLRQGVVFHDGSAFDANDVVASFSAGLDASSPLHTGNSGVFEYYDYLWNGLINADG</sequence>